<organism evidence="3 4">
    <name type="scientific">Lactiplantibacillus pentosus DSM 20314</name>
    <dbReference type="NCBI Taxonomy" id="1423791"/>
    <lineage>
        <taxon>Bacteria</taxon>
        <taxon>Bacillati</taxon>
        <taxon>Bacillota</taxon>
        <taxon>Bacilli</taxon>
        <taxon>Lactobacillales</taxon>
        <taxon>Lactobacillaceae</taxon>
        <taxon>Lactiplantibacillus</taxon>
    </lineage>
</organism>
<feature type="domain" description="Pesticidal crystal protein Cry1Aa" evidence="2">
    <location>
        <begin position="2"/>
        <end position="55"/>
    </location>
</feature>
<dbReference type="AlphaFoldDB" id="A0A837RA66"/>
<gene>
    <name evidence="3" type="ORF">FD24_GL003345</name>
</gene>
<accession>A0A837RA66</accession>
<comment type="caution">
    <text evidence="3">The sequence shown here is derived from an EMBL/GenBank/DDBJ whole genome shotgun (WGS) entry which is preliminary data.</text>
</comment>
<feature type="region of interest" description="Disordered" evidence="1">
    <location>
        <begin position="83"/>
        <end position="118"/>
    </location>
</feature>
<proteinExistence type="predicted"/>
<evidence type="ECO:0000313" key="4">
    <source>
        <dbReference type="Proteomes" id="UP000051020"/>
    </source>
</evidence>
<evidence type="ECO:0000313" key="3">
    <source>
        <dbReference type="EMBL" id="KRK24921.1"/>
    </source>
</evidence>
<feature type="compositionally biased region" description="Polar residues" evidence="1">
    <location>
        <begin position="91"/>
        <end position="101"/>
    </location>
</feature>
<evidence type="ECO:0000256" key="1">
    <source>
        <dbReference type="SAM" id="MobiDB-lite"/>
    </source>
</evidence>
<dbReference type="Pfam" id="PF18449">
    <property type="entry name" value="Endotoxin_C2"/>
    <property type="match status" value="1"/>
</dbReference>
<sequence length="246" mass="27745">MDVEAIFENKQHKDLIDNTQRSDIDTVKEEVDKLPTSTHKRTLIKEINHAYTLLPRLKKHEKSESISESVKAVQASKKAASIKEAKKEYSRNSSNPDAYNGSTPDEDSTSSSSTTSYDTTGISDIAIEDTIKQHVSDVKVKEVSGEYHKPVTTGIDINVKDSSDYYDEGAYKKDAYHILLAIKDDYGFSDFKNITITFYMDGDALVKSSFEQSALKQINHKDSNYYNIDSVATEWNTDNLNAKYNQ</sequence>
<dbReference type="InterPro" id="IPR054544">
    <property type="entry name" value="Pest_crys_Cry1Aa_dom-IV"/>
</dbReference>
<dbReference type="EMBL" id="AZCU01000009">
    <property type="protein sequence ID" value="KRK24921.1"/>
    <property type="molecule type" value="Genomic_DNA"/>
</dbReference>
<reference evidence="3 4" key="1">
    <citation type="journal article" date="2015" name="Genome Announc.">
        <title>Expanding the biotechnology potential of lactobacilli through comparative genomics of 213 strains and associated genera.</title>
        <authorList>
            <person name="Sun Z."/>
            <person name="Harris H.M."/>
            <person name="McCann A."/>
            <person name="Guo C."/>
            <person name="Argimon S."/>
            <person name="Zhang W."/>
            <person name="Yang X."/>
            <person name="Jeffery I.B."/>
            <person name="Cooney J.C."/>
            <person name="Kagawa T.F."/>
            <person name="Liu W."/>
            <person name="Song Y."/>
            <person name="Salvetti E."/>
            <person name="Wrobel A."/>
            <person name="Rasinkangas P."/>
            <person name="Parkhill J."/>
            <person name="Rea M.C."/>
            <person name="O'Sullivan O."/>
            <person name="Ritari J."/>
            <person name="Douillard F.P."/>
            <person name="Paul Ross R."/>
            <person name="Yang R."/>
            <person name="Briner A.E."/>
            <person name="Felis G.E."/>
            <person name="de Vos W.M."/>
            <person name="Barrangou R."/>
            <person name="Klaenhammer T.R."/>
            <person name="Caufield P.W."/>
            <person name="Cui Y."/>
            <person name="Zhang H."/>
            <person name="O'Toole P.W."/>
        </authorList>
    </citation>
    <scope>NUCLEOTIDE SEQUENCE [LARGE SCALE GENOMIC DNA]</scope>
    <source>
        <strain evidence="3 4">DSM 20314</strain>
    </source>
</reference>
<protein>
    <recommendedName>
        <fullName evidence="2">Pesticidal crystal protein Cry1Aa domain-containing protein</fullName>
    </recommendedName>
</protein>
<evidence type="ECO:0000259" key="2">
    <source>
        <dbReference type="Pfam" id="PF18449"/>
    </source>
</evidence>
<feature type="compositionally biased region" description="Low complexity" evidence="1">
    <location>
        <begin position="109"/>
        <end position="118"/>
    </location>
</feature>
<name>A0A837RA66_LACPE</name>
<dbReference type="Proteomes" id="UP000051020">
    <property type="component" value="Unassembled WGS sequence"/>
</dbReference>